<dbReference type="Proteomes" id="UP000799441">
    <property type="component" value="Unassembled WGS sequence"/>
</dbReference>
<evidence type="ECO:0000313" key="3">
    <source>
        <dbReference type="Proteomes" id="UP000799441"/>
    </source>
</evidence>
<gene>
    <name evidence="2" type="ORF">K431DRAFT_101233</name>
</gene>
<feature type="region of interest" description="Disordered" evidence="1">
    <location>
        <begin position="1"/>
        <end position="69"/>
    </location>
</feature>
<keyword evidence="3" id="KW-1185">Reference proteome</keyword>
<sequence length="214" mass="24115">MVFSRYSQDEDKSAWYGVEDPKKRKQIQDRIAQRQRPAIKNIPDASSSSSTASSWSSPPCSSQSSCSSPGAELSSDSHALQIMTVVPMTVDHSLLHDPCVSAYTALFQNGIILGLTCGTCIASKMHRVPDHVPDSLKPTAKQMVALHHPWIDRFPFPKMRDHCIELDAIIDSEEFLYDLFMMRSFDVLPGFASYDPKGWRMGTEFAKKWGYLFY</sequence>
<evidence type="ECO:0000313" key="2">
    <source>
        <dbReference type="EMBL" id="KAF2725357.1"/>
    </source>
</evidence>
<feature type="compositionally biased region" description="Low complexity" evidence="1">
    <location>
        <begin position="46"/>
        <end position="69"/>
    </location>
</feature>
<dbReference type="AlphaFoldDB" id="A0A9P4QDR1"/>
<dbReference type="PANTHER" id="PTHR38116">
    <property type="entry name" value="CHROMOSOME 7, WHOLE GENOME SHOTGUN SEQUENCE"/>
    <property type="match status" value="1"/>
</dbReference>
<dbReference type="InterPro" id="IPR021833">
    <property type="entry name" value="DUF3425"/>
</dbReference>
<reference evidence="2" key="1">
    <citation type="journal article" date="2020" name="Stud. Mycol.">
        <title>101 Dothideomycetes genomes: a test case for predicting lifestyles and emergence of pathogens.</title>
        <authorList>
            <person name="Haridas S."/>
            <person name="Albert R."/>
            <person name="Binder M."/>
            <person name="Bloem J."/>
            <person name="Labutti K."/>
            <person name="Salamov A."/>
            <person name="Andreopoulos B."/>
            <person name="Baker S."/>
            <person name="Barry K."/>
            <person name="Bills G."/>
            <person name="Bluhm B."/>
            <person name="Cannon C."/>
            <person name="Castanera R."/>
            <person name="Culley D."/>
            <person name="Daum C."/>
            <person name="Ezra D."/>
            <person name="Gonzalez J."/>
            <person name="Henrissat B."/>
            <person name="Kuo A."/>
            <person name="Liang C."/>
            <person name="Lipzen A."/>
            <person name="Lutzoni F."/>
            <person name="Magnuson J."/>
            <person name="Mondo S."/>
            <person name="Nolan M."/>
            <person name="Ohm R."/>
            <person name="Pangilinan J."/>
            <person name="Park H.-J."/>
            <person name="Ramirez L."/>
            <person name="Alfaro M."/>
            <person name="Sun H."/>
            <person name="Tritt A."/>
            <person name="Yoshinaga Y."/>
            <person name="Zwiers L.-H."/>
            <person name="Turgeon B."/>
            <person name="Goodwin S."/>
            <person name="Spatafora J."/>
            <person name="Crous P."/>
            <person name="Grigoriev I."/>
        </authorList>
    </citation>
    <scope>NUCLEOTIDE SEQUENCE</scope>
    <source>
        <strain evidence="2">CBS 116435</strain>
    </source>
</reference>
<dbReference type="EMBL" id="MU003768">
    <property type="protein sequence ID" value="KAF2725357.1"/>
    <property type="molecule type" value="Genomic_DNA"/>
</dbReference>
<feature type="compositionally biased region" description="Basic and acidic residues" evidence="1">
    <location>
        <begin position="7"/>
        <end position="32"/>
    </location>
</feature>
<evidence type="ECO:0000256" key="1">
    <source>
        <dbReference type="SAM" id="MobiDB-lite"/>
    </source>
</evidence>
<dbReference type="Pfam" id="PF11905">
    <property type="entry name" value="DUF3425"/>
    <property type="match status" value="1"/>
</dbReference>
<accession>A0A9P4QDR1</accession>
<dbReference type="OrthoDB" id="2245989at2759"/>
<protein>
    <submittedName>
        <fullName evidence="2">Uncharacterized protein</fullName>
    </submittedName>
</protein>
<organism evidence="2 3">
    <name type="scientific">Polychaeton citri CBS 116435</name>
    <dbReference type="NCBI Taxonomy" id="1314669"/>
    <lineage>
        <taxon>Eukaryota</taxon>
        <taxon>Fungi</taxon>
        <taxon>Dikarya</taxon>
        <taxon>Ascomycota</taxon>
        <taxon>Pezizomycotina</taxon>
        <taxon>Dothideomycetes</taxon>
        <taxon>Dothideomycetidae</taxon>
        <taxon>Capnodiales</taxon>
        <taxon>Capnodiaceae</taxon>
        <taxon>Polychaeton</taxon>
    </lineage>
</organism>
<comment type="caution">
    <text evidence="2">The sequence shown here is derived from an EMBL/GenBank/DDBJ whole genome shotgun (WGS) entry which is preliminary data.</text>
</comment>
<dbReference type="PANTHER" id="PTHR38116:SF9">
    <property type="entry name" value="BZIP DOMAIN-CONTAINING PROTEIN"/>
    <property type="match status" value="1"/>
</dbReference>
<name>A0A9P4QDR1_9PEZI</name>
<proteinExistence type="predicted"/>